<dbReference type="PANTHER" id="PTHR13386:SF1">
    <property type="entry name" value="HISTONE PARYLATION FACTOR 1"/>
    <property type="match status" value="1"/>
</dbReference>
<evidence type="ECO:0000313" key="5">
    <source>
        <dbReference type="Proteomes" id="UP000596130"/>
    </source>
</evidence>
<dbReference type="RefSeq" id="WP_198501787.1">
    <property type="nucleotide sequence ID" value="NZ_CP065959.1"/>
</dbReference>
<gene>
    <name evidence="4" type="ORF">I8755_04085</name>
</gene>
<comment type="subcellular location">
    <subcellularLocation>
        <location evidence="1">Chromosome</location>
    </subcellularLocation>
</comment>
<dbReference type="GO" id="GO:0006974">
    <property type="term" value="P:DNA damage response"/>
    <property type="evidence" value="ECO:0007669"/>
    <property type="project" value="InterPro"/>
</dbReference>
<dbReference type="PANTHER" id="PTHR13386">
    <property type="entry name" value="HISTONE PARYLATION FACTOR 1"/>
    <property type="match status" value="1"/>
</dbReference>
<organism evidence="4 5">
    <name type="scientific">Streptomyces alfalfae</name>
    <dbReference type="NCBI Taxonomy" id="1642299"/>
    <lineage>
        <taxon>Bacteria</taxon>
        <taxon>Bacillati</taxon>
        <taxon>Actinomycetota</taxon>
        <taxon>Actinomycetes</taxon>
        <taxon>Kitasatosporales</taxon>
        <taxon>Streptomycetaceae</taxon>
        <taxon>Streptomyces</taxon>
    </lineage>
</organism>
<dbReference type="InterPro" id="IPR019361">
    <property type="entry name" value="HPF1"/>
</dbReference>
<reference evidence="4 5" key="1">
    <citation type="submission" date="2020-12" db="EMBL/GenBank/DDBJ databases">
        <title>Identification and biosynthesis of polyene macrolides produced by Streptomyces alfalfae Men-myco-93-63.</title>
        <authorList>
            <person name="Liu D."/>
            <person name="Li Y."/>
            <person name="Liu L."/>
            <person name="Han X."/>
            <person name="Shen F."/>
        </authorList>
    </citation>
    <scope>NUCLEOTIDE SEQUENCE [LARGE SCALE GENOMIC DNA]</scope>
    <source>
        <strain evidence="4 5">Men-myco-93-63</strain>
    </source>
</reference>
<protein>
    <submittedName>
        <fullName evidence="4">DUF2228 domain-containing protein</fullName>
    </submittedName>
</protein>
<sequence>MHGENTECPRATTTRGEVAARVLRDWGFELPDALFRFWTFLESLGPVESRALGEMDVSPAGVMDLFADPARGPRAGVDVRVHGRYDRDPPEFLTFLHGGSDGLHHGLWFDDGRTPRGVASYHTHDGGGVDMSAATPLEAVRALLERCWRDLDDDERSDEAAARRARLGRLREHLTAHETGDRPETGLAYSRAYDNSVRPRDRVTTLDGAGALVPGETALGRPAQHAVDEYRFAAHMHAVFEDPAELEAAVAEARRRLAAGDPTEALVLGRDLHWASGGDPVREAAAAELLPAAYRALDRPALAAVAEAHHRHRDLPHVDVLEDGVAQRPGRRRCRRVSSAGPSPRPAA</sequence>
<dbReference type="GO" id="GO:0005694">
    <property type="term" value="C:chromosome"/>
    <property type="evidence" value="ECO:0007669"/>
    <property type="project" value="UniProtKB-SubCell"/>
</dbReference>
<name>A0A7T4TWX7_9ACTN</name>
<accession>A0A7T4TWX7</accession>
<feature type="region of interest" description="Disordered" evidence="3">
    <location>
        <begin position="326"/>
        <end position="348"/>
    </location>
</feature>
<dbReference type="GO" id="GO:0072572">
    <property type="term" value="F:poly-ADP-D-ribose binding"/>
    <property type="evidence" value="ECO:0007669"/>
    <property type="project" value="TreeGrafter"/>
</dbReference>
<dbReference type="GO" id="GO:0042393">
    <property type="term" value="F:histone binding"/>
    <property type="evidence" value="ECO:0007669"/>
    <property type="project" value="InterPro"/>
</dbReference>
<evidence type="ECO:0000256" key="1">
    <source>
        <dbReference type="ARBA" id="ARBA00004286"/>
    </source>
</evidence>
<dbReference type="Pfam" id="PF10228">
    <property type="entry name" value="HPF1"/>
    <property type="match status" value="1"/>
</dbReference>
<proteinExistence type="predicted"/>
<evidence type="ECO:0000256" key="3">
    <source>
        <dbReference type="SAM" id="MobiDB-lite"/>
    </source>
</evidence>
<dbReference type="EMBL" id="CP065959">
    <property type="protein sequence ID" value="QQC87677.1"/>
    <property type="molecule type" value="Genomic_DNA"/>
</dbReference>
<evidence type="ECO:0000256" key="2">
    <source>
        <dbReference type="ARBA" id="ARBA00022454"/>
    </source>
</evidence>
<dbReference type="Proteomes" id="UP000596130">
    <property type="component" value="Chromosome"/>
</dbReference>
<evidence type="ECO:0000313" key="4">
    <source>
        <dbReference type="EMBL" id="QQC87677.1"/>
    </source>
</evidence>
<dbReference type="AlphaFoldDB" id="A0A7T4TWX7"/>
<keyword evidence="2" id="KW-0158">Chromosome</keyword>